<dbReference type="Gene3D" id="3.20.20.80">
    <property type="entry name" value="Glycosidases"/>
    <property type="match status" value="1"/>
</dbReference>
<dbReference type="GO" id="GO:0006004">
    <property type="term" value="P:fucose metabolic process"/>
    <property type="evidence" value="ECO:0007669"/>
    <property type="project" value="InterPro"/>
</dbReference>
<organism evidence="9 10">
    <name type="scientific">Promicromonospora soli</name>
    <dbReference type="NCBI Taxonomy" id="2035533"/>
    <lineage>
        <taxon>Bacteria</taxon>
        <taxon>Bacillati</taxon>
        <taxon>Actinomycetota</taxon>
        <taxon>Actinomycetes</taxon>
        <taxon>Micrococcales</taxon>
        <taxon>Promicromonosporaceae</taxon>
        <taxon>Promicromonospora</taxon>
    </lineage>
</organism>
<evidence type="ECO:0000256" key="2">
    <source>
        <dbReference type="ARBA" id="ARBA00007951"/>
    </source>
</evidence>
<feature type="domain" description="Glycoside hydrolase family 29 N-terminal" evidence="8">
    <location>
        <begin position="18"/>
        <end position="341"/>
    </location>
</feature>
<dbReference type="PRINTS" id="PR00741">
    <property type="entry name" value="GLHYDRLASE29"/>
</dbReference>
<name>A0A919FIB8_9MICO</name>
<protein>
    <recommendedName>
        <fullName evidence="3">alpha-L-fucosidase</fullName>
        <ecNumber evidence="3">3.2.1.51</ecNumber>
    </recommendedName>
</protein>
<dbReference type="InterPro" id="IPR016286">
    <property type="entry name" value="FUC_metazoa-typ"/>
</dbReference>
<dbReference type="InterPro" id="IPR017853">
    <property type="entry name" value="GH"/>
</dbReference>
<keyword evidence="5" id="KW-0378">Hydrolase</keyword>
<evidence type="ECO:0000256" key="1">
    <source>
        <dbReference type="ARBA" id="ARBA00004071"/>
    </source>
</evidence>
<evidence type="ECO:0000313" key="9">
    <source>
        <dbReference type="EMBL" id="GHH66388.1"/>
    </source>
</evidence>
<reference evidence="9" key="2">
    <citation type="submission" date="2020-09" db="EMBL/GenBank/DDBJ databases">
        <authorList>
            <person name="Sun Q."/>
            <person name="Zhou Y."/>
        </authorList>
    </citation>
    <scope>NUCLEOTIDE SEQUENCE</scope>
    <source>
        <strain evidence="9">CGMCC 4.7398</strain>
    </source>
</reference>
<dbReference type="InterPro" id="IPR057739">
    <property type="entry name" value="Glyco_hydro_29_N"/>
</dbReference>
<evidence type="ECO:0000256" key="4">
    <source>
        <dbReference type="ARBA" id="ARBA00022729"/>
    </source>
</evidence>
<dbReference type="SUPFAM" id="SSF51445">
    <property type="entry name" value="(Trans)glycosidases"/>
    <property type="match status" value="1"/>
</dbReference>
<evidence type="ECO:0000259" key="8">
    <source>
        <dbReference type="Pfam" id="PF01120"/>
    </source>
</evidence>
<dbReference type="GO" id="GO:0016139">
    <property type="term" value="P:glycoside catabolic process"/>
    <property type="evidence" value="ECO:0007669"/>
    <property type="project" value="TreeGrafter"/>
</dbReference>
<keyword evidence="6" id="KW-0326">Glycosidase</keyword>
<evidence type="ECO:0000256" key="7">
    <source>
        <dbReference type="PIRSR" id="PIRSR001092-1"/>
    </source>
</evidence>
<comment type="similarity">
    <text evidence="2">Belongs to the glycosyl hydrolase 29 family.</text>
</comment>
<evidence type="ECO:0000313" key="10">
    <source>
        <dbReference type="Proteomes" id="UP000627369"/>
    </source>
</evidence>
<dbReference type="EC" id="3.2.1.51" evidence="3"/>
<evidence type="ECO:0000256" key="5">
    <source>
        <dbReference type="ARBA" id="ARBA00022801"/>
    </source>
</evidence>
<evidence type="ECO:0000256" key="6">
    <source>
        <dbReference type="ARBA" id="ARBA00023295"/>
    </source>
</evidence>
<dbReference type="PIRSF" id="PIRSF001092">
    <property type="entry name" value="Alpha-L-fucosidase"/>
    <property type="match status" value="1"/>
</dbReference>
<dbReference type="EMBL" id="BNAS01000001">
    <property type="protein sequence ID" value="GHH66388.1"/>
    <property type="molecule type" value="Genomic_DNA"/>
</dbReference>
<feature type="site" description="May be important for catalysis" evidence="7">
    <location>
        <position position="274"/>
    </location>
</feature>
<sequence length="448" mass="50262">MTTSTYDGASHEVASHGDTLRAEAVARMRERRFGMFIHWGLYSAAARNEWMRHRERTPDAEYQQYLEHFEPDLFDPVEWADLAAAAGMKYVVVTTKHHEGFCLWETEQDTDFSVASTPWRRDLIGPITESFRARGLGVGMYHSLIDWHHPQFPIDGLHPLRDDAAARSEARDITQYRRYLHAQVAELLTGYGPVEQLFFDFSYPEHIHDGALVWGGKGPWDWGSAELLATVRTLQPGILVNDRLGIPGDYITPEQYQPAEPPTIDGVPALWEACQTINGSWGYDRDNTTAKSPELLLRMLVDTVAKDGNLLLNVGPTARGELDPVAVDTLRAIGRWMSHHGRAIYGAGPAAYTPPPDCRYTQRGNRLYLHLFAWPFEAVHLPGLAGRVEYAQLLHDASEVPMEVLSTDAESHMTSAAGTGDDTLTLWLPVRRPDVAIPVVELFLREDG</sequence>
<keyword evidence="4" id="KW-0732">Signal</keyword>
<comment type="function">
    <text evidence="1">Alpha-L-fucosidase is responsible for hydrolyzing the alpha-1,6-linked fucose joined to the reducing-end N-acetylglucosamine of the carbohydrate moieties of glycoproteins.</text>
</comment>
<dbReference type="RefSeq" id="WP_189667783.1">
    <property type="nucleotide sequence ID" value="NZ_BNAS01000001.1"/>
</dbReference>
<dbReference type="Proteomes" id="UP000627369">
    <property type="component" value="Unassembled WGS sequence"/>
</dbReference>
<dbReference type="GO" id="GO:0004560">
    <property type="term" value="F:alpha-L-fucosidase activity"/>
    <property type="evidence" value="ECO:0007669"/>
    <property type="project" value="InterPro"/>
</dbReference>
<proteinExistence type="inferred from homology"/>
<comment type="caution">
    <text evidence="9">The sequence shown here is derived from an EMBL/GenBank/DDBJ whole genome shotgun (WGS) entry which is preliminary data.</text>
</comment>
<accession>A0A919FIB8</accession>
<dbReference type="Pfam" id="PF01120">
    <property type="entry name" value="Alpha_L_fucos"/>
    <property type="match status" value="1"/>
</dbReference>
<dbReference type="InterPro" id="IPR000933">
    <property type="entry name" value="Glyco_hydro_29"/>
</dbReference>
<dbReference type="PANTHER" id="PTHR10030">
    <property type="entry name" value="ALPHA-L-FUCOSIDASE"/>
    <property type="match status" value="1"/>
</dbReference>
<keyword evidence="10" id="KW-1185">Reference proteome</keyword>
<evidence type="ECO:0000256" key="3">
    <source>
        <dbReference type="ARBA" id="ARBA00012662"/>
    </source>
</evidence>
<dbReference type="SMART" id="SM00812">
    <property type="entry name" value="Alpha_L_fucos"/>
    <property type="match status" value="1"/>
</dbReference>
<dbReference type="AlphaFoldDB" id="A0A919FIB8"/>
<dbReference type="GO" id="GO:0005764">
    <property type="term" value="C:lysosome"/>
    <property type="evidence" value="ECO:0007669"/>
    <property type="project" value="TreeGrafter"/>
</dbReference>
<dbReference type="PANTHER" id="PTHR10030:SF37">
    <property type="entry name" value="ALPHA-L-FUCOSIDASE-RELATED"/>
    <property type="match status" value="1"/>
</dbReference>
<reference evidence="9" key="1">
    <citation type="journal article" date="2014" name="Int. J. Syst. Evol. Microbiol.">
        <title>Complete genome sequence of Corynebacterium casei LMG S-19264T (=DSM 44701T), isolated from a smear-ripened cheese.</title>
        <authorList>
            <consortium name="US DOE Joint Genome Institute (JGI-PGF)"/>
            <person name="Walter F."/>
            <person name="Albersmeier A."/>
            <person name="Kalinowski J."/>
            <person name="Ruckert C."/>
        </authorList>
    </citation>
    <scope>NUCLEOTIDE SEQUENCE</scope>
    <source>
        <strain evidence="9">CGMCC 4.7398</strain>
    </source>
</reference>
<gene>
    <name evidence="9" type="ORF">GCM10017772_06250</name>
</gene>